<dbReference type="InterPro" id="IPR018095">
    <property type="entry name" value="Thymidylate_kin_CS"/>
</dbReference>
<dbReference type="RefSeq" id="WP_183851825.1">
    <property type="nucleotide sequence ID" value="NZ_JACHOO010000001.1"/>
</dbReference>
<dbReference type="InterPro" id="IPR018094">
    <property type="entry name" value="Thymidylate_kinase"/>
</dbReference>
<evidence type="ECO:0000256" key="7">
    <source>
        <dbReference type="ARBA" id="ARBA00022777"/>
    </source>
</evidence>
<proteinExistence type="inferred from homology"/>
<dbReference type="SUPFAM" id="SSF52540">
    <property type="entry name" value="P-loop containing nucleoside triphosphate hydrolases"/>
    <property type="match status" value="1"/>
</dbReference>
<evidence type="ECO:0000256" key="1">
    <source>
        <dbReference type="ARBA" id="ARBA00009776"/>
    </source>
</evidence>
<reference evidence="14 15" key="1">
    <citation type="submission" date="2020-08" db="EMBL/GenBank/DDBJ databases">
        <title>Genomic Encyclopedia of Type Strains, Phase IV (KMG-IV): sequencing the most valuable type-strain genomes for metagenomic binning, comparative biology and taxonomic classification.</title>
        <authorList>
            <person name="Goeker M."/>
        </authorList>
    </citation>
    <scope>NUCLEOTIDE SEQUENCE [LARGE SCALE GENOMIC DNA]</scope>
    <source>
        <strain evidence="14 15">DSM 16268</strain>
    </source>
</reference>
<evidence type="ECO:0000256" key="8">
    <source>
        <dbReference type="ARBA" id="ARBA00022840"/>
    </source>
</evidence>
<dbReference type="GO" id="GO:0006233">
    <property type="term" value="P:dTDP biosynthetic process"/>
    <property type="evidence" value="ECO:0007669"/>
    <property type="project" value="InterPro"/>
</dbReference>
<dbReference type="EMBL" id="JACHOO010000001">
    <property type="protein sequence ID" value="MBB5751257.1"/>
    <property type="molecule type" value="Genomic_DNA"/>
</dbReference>
<comment type="catalytic activity">
    <reaction evidence="10 12">
        <text>dTMP + ATP = dTDP + ADP</text>
        <dbReference type="Rhea" id="RHEA:13517"/>
        <dbReference type="ChEBI" id="CHEBI:30616"/>
        <dbReference type="ChEBI" id="CHEBI:58369"/>
        <dbReference type="ChEBI" id="CHEBI:63528"/>
        <dbReference type="ChEBI" id="CHEBI:456216"/>
        <dbReference type="EC" id="2.7.4.9"/>
    </reaction>
</comment>
<dbReference type="AlphaFoldDB" id="A0A7W9FJ11"/>
<evidence type="ECO:0000256" key="9">
    <source>
        <dbReference type="ARBA" id="ARBA00029962"/>
    </source>
</evidence>
<dbReference type="GO" id="GO:0005524">
    <property type="term" value="F:ATP binding"/>
    <property type="evidence" value="ECO:0007669"/>
    <property type="project" value="UniProtKB-UniRule"/>
</dbReference>
<dbReference type="GO" id="GO:0006227">
    <property type="term" value="P:dUDP biosynthetic process"/>
    <property type="evidence" value="ECO:0007669"/>
    <property type="project" value="TreeGrafter"/>
</dbReference>
<dbReference type="InterPro" id="IPR027417">
    <property type="entry name" value="P-loop_NTPase"/>
</dbReference>
<dbReference type="GO" id="GO:0005829">
    <property type="term" value="C:cytosol"/>
    <property type="evidence" value="ECO:0007669"/>
    <property type="project" value="TreeGrafter"/>
</dbReference>
<dbReference type="HAMAP" id="MF_00165">
    <property type="entry name" value="Thymidylate_kinase"/>
    <property type="match status" value="1"/>
</dbReference>
<accession>A0A7W9FJ11</accession>
<comment type="function">
    <text evidence="11 12">Phosphorylation of dTMP to form dTDP in both de novo and salvage pathways of dTTP synthesis.</text>
</comment>
<evidence type="ECO:0000256" key="6">
    <source>
        <dbReference type="ARBA" id="ARBA00022741"/>
    </source>
</evidence>
<feature type="binding site" evidence="12">
    <location>
        <begin position="10"/>
        <end position="17"/>
    </location>
    <ligand>
        <name>ATP</name>
        <dbReference type="ChEBI" id="CHEBI:30616"/>
    </ligand>
</feature>
<dbReference type="Pfam" id="PF02223">
    <property type="entry name" value="Thymidylate_kin"/>
    <property type="match status" value="1"/>
</dbReference>
<dbReference type="InterPro" id="IPR039430">
    <property type="entry name" value="Thymidylate_kin-like_dom"/>
</dbReference>
<dbReference type="Gene3D" id="3.40.50.300">
    <property type="entry name" value="P-loop containing nucleotide triphosphate hydrolases"/>
    <property type="match status" value="1"/>
</dbReference>
<keyword evidence="15" id="KW-1185">Reference proteome</keyword>
<dbReference type="CDD" id="cd01672">
    <property type="entry name" value="TMPK"/>
    <property type="match status" value="1"/>
</dbReference>
<dbReference type="EC" id="2.7.4.9" evidence="2 12"/>
<evidence type="ECO:0000256" key="5">
    <source>
        <dbReference type="ARBA" id="ARBA00022727"/>
    </source>
</evidence>
<comment type="similarity">
    <text evidence="1 12">Belongs to the thymidylate kinase family.</text>
</comment>
<keyword evidence="5 12" id="KW-0545">Nucleotide biosynthesis</keyword>
<comment type="caution">
    <text evidence="14">The sequence shown here is derived from an EMBL/GenBank/DDBJ whole genome shotgun (WGS) entry which is preliminary data.</text>
</comment>
<dbReference type="PANTHER" id="PTHR10344:SF4">
    <property type="entry name" value="UMP-CMP KINASE 2, MITOCHONDRIAL"/>
    <property type="match status" value="1"/>
</dbReference>
<evidence type="ECO:0000256" key="4">
    <source>
        <dbReference type="ARBA" id="ARBA00022679"/>
    </source>
</evidence>
<evidence type="ECO:0000313" key="15">
    <source>
        <dbReference type="Proteomes" id="UP000523821"/>
    </source>
</evidence>
<evidence type="ECO:0000259" key="13">
    <source>
        <dbReference type="Pfam" id="PF02223"/>
    </source>
</evidence>
<feature type="domain" description="Thymidylate kinase-like" evidence="13">
    <location>
        <begin position="8"/>
        <end position="196"/>
    </location>
</feature>
<dbReference type="GO" id="GO:0004798">
    <property type="term" value="F:dTMP kinase activity"/>
    <property type="evidence" value="ECO:0007669"/>
    <property type="project" value="UniProtKB-UniRule"/>
</dbReference>
<dbReference type="PROSITE" id="PS01331">
    <property type="entry name" value="THYMIDYLATE_KINASE"/>
    <property type="match status" value="1"/>
</dbReference>
<keyword evidence="4 12" id="KW-0808">Transferase</keyword>
<keyword evidence="6 12" id="KW-0547">Nucleotide-binding</keyword>
<gene>
    <name evidence="12" type="primary">tmk</name>
    <name evidence="14" type="ORF">GGQ63_000300</name>
</gene>
<dbReference type="Proteomes" id="UP000523821">
    <property type="component" value="Unassembled WGS sequence"/>
</dbReference>
<dbReference type="FunFam" id="3.40.50.300:FF:000225">
    <property type="entry name" value="Thymidylate kinase"/>
    <property type="match status" value="1"/>
</dbReference>
<organism evidence="14 15">
    <name type="scientific">Prosthecomicrobium pneumaticum</name>
    <dbReference type="NCBI Taxonomy" id="81895"/>
    <lineage>
        <taxon>Bacteria</taxon>
        <taxon>Pseudomonadati</taxon>
        <taxon>Pseudomonadota</taxon>
        <taxon>Alphaproteobacteria</taxon>
        <taxon>Hyphomicrobiales</taxon>
        <taxon>Kaistiaceae</taxon>
        <taxon>Prosthecomicrobium</taxon>
    </lineage>
</organism>
<dbReference type="PANTHER" id="PTHR10344">
    <property type="entry name" value="THYMIDYLATE KINASE"/>
    <property type="match status" value="1"/>
</dbReference>
<name>A0A7W9FJ11_9HYPH</name>
<dbReference type="GO" id="GO:0006235">
    <property type="term" value="P:dTTP biosynthetic process"/>
    <property type="evidence" value="ECO:0007669"/>
    <property type="project" value="UniProtKB-UniRule"/>
</dbReference>
<sequence>MAGRFVTFEGGEGAGKTTQIRRLAARLEVEGIAVVTTREPGGTPRAETIRDFILSGQARALGVEAEAALFAAARADHVATVIRPALAAGRWVLCDRFADSTRAYQGADGADPDFLGALEAVAVGATRPDLTVVLDLPVEDGLARIAGRGGGPDRFEAETIERHRRRRAIFLEIAAREPQRCVVLDGRGSPEAVADAVWRTVRERLIEGAR</sequence>
<evidence type="ECO:0000256" key="12">
    <source>
        <dbReference type="HAMAP-Rule" id="MF_00165"/>
    </source>
</evidence>
<keyword evidence="7 12" id="KW-0418">Kinase</keyword>
<evidence type="ECO:0000256" key="10">
    <source>
        <dbReference type="ARBA" id="ARBA00048743"/>
    </source>
</evidence>
<evidence type="ECO:0000256" key="2">
    <source>
        <dbReference type="ARBA" id="ARBA00012980"/>
    </source>
</evidence>
<evidence type="ECO:0000313" key="14">
    <source>
        <dbReference type="EMBL" id="MBB5751257.1"/>
    </source>
</evidence>
<keyword evidence="8 12" id="KW-0067">ATP-binding</keyword>
<evidence type="ECO:0000256" key="3">
    <source>
        <dbReference type="ARBA" id="ARBA00017144"/>
    </source>
</evidence>
<dbReference type="NCBIfam" id="TIGR00041">
    <property type="entry name" value="DTMP_kinase"/>
    <property type="match status" value="1"/>
</dbReference>
<protein>
    <recommendedName>
        <fullName evidence="3 12">Thymidylate kinase</fullName>
        <ecNumber evidence="2 12">2.7.4.9</ecNumber>
    </recommendedName>
    <alternativeName>
        <fullName evidence="9 12">dTMP kinase</fullName>
    </alternativeName>
</protein>
<evidence type="ECO:0000256" key="11">
    <source>
        <dbReference type="ARBA" id="ARBA00057735"/>
    </source>
</evidence>